<accession>A0A4U5MPX8</accession>
<dbReference type="CDD" id="cd01923">
    <property type="entry name" value="cyclophilin_RING"/>
    <property type="match status" value="1"/>
</dbReference>
<dbReference type="SUPFAM" id="SSF50891">
    <property type="entry name" value="Cyclophilin-like"/>
    <property type="match status" value="1"/>
</dbReference>
<feature type="domain" description="PPIase cyclophilin-type" evidence="11">
    <location>
        <begin position="287"/>
        <end position="433"/>
    </location>
</feature>
<dbReference type="PANTHER" id="PTHR45625">
    <property type="entry name" value="PEPTIDYL-PROLYL CIS-TRANS ISOMERASE-RELATED"/>
    <property type="match status" value="1"/>
</dbReference>
<evidence type="ECO:0000256" key="5">
    <source>
        <dbReference type="ARBA" id="ARBA00007930"/>
    </source>
</evidence>
<sequence length="522" mass="59190">MGKKQHQSDKLYLTTKEWKEAYGGCKDDADTRRQRAEFKRLPLNHCALSLNPFEHPCCGDDGIIFDLSKITPYLKKNGRNPCTGKKMSSKELIPLKFAKDKQGEFCCPVTARTFTQTSHIVAIKTTGNVFSKEAIDELNLKRNHLRDLLTDVPFQRKDIITIQDPNHLEKFNIEQYKHVKEDVKTSAQITAEKLQRQNPKFYIRSINNEAKQALAKLEREYVPAKREEKLEVIGDAVNSAHYSQGRMAAGFTSTAFDVVTQNRAAVLDDDVVRYSRVKRNGYVRIITNHGVVNLELYAKQVPKACENFITHCRNGYFNNTKFHRIIKHFMMQGGDPTGTGKGGESVWGKPFKDEIVGTYRHDKRGVLSMANSGSNTNNSQFFITFRPVKRLDGKHTIFGHVVGGMETIAEIEQVSTDNNDRPEEDVLFLAAEIFVDPFEEAQAEVDKERKAAREKGTNSKEETILEKPKEFSKGVGKYINPEAKEAAGGKRVATETFYLGDDIPKKKSTLKSQFQMSDFSAW</sequence>
<dbReference type="FunFam" id="3.30.40.10:FF:000079">
    <property type="entry name" value="Peptidyl-prolyl cis-trans isomerase 2"/>
    <property type="match status" value="1"/>
</dbReference>
<dbReference type="PROSITE" id="PS00170">
    <property type="entry name" value="CSA_PPIASE_1"/>
    <property type="match status" value="1"/>
</dbReference>
<comment type="caution">
    <text evidence="13">The sequence shown here is derived from an EMBL/GenBank/DDBJ whole genome shotgun (WGS) entry which is preliminary data.</text>
</comment>
<dbReference type="InterPro" id="IPR026951">
    <property type="entry name" value="PPIL2_U-box_dom"/>
</dbReference>
<evidence type="ECO:0000256" key="4">
    <source>
        <dbReference type="ARBA" id="ARBA00004123"/>
    </source>
</evidence>
<evidence type="ECO:0000256" key="9">
    <source>
        <dbReference type="ARBA" id="ARBA00023235"/>
    </source>
</evidence>
<keyword evidence="10" id="KW-0539">Nucleus</keyword>
<keyword evidence="9" id="KW-0413">Isomerase</keyword>
<dbReference type="SMART" id="SM00504">
    <property type="entry name" value="Ubox"/>
    <property type="match status" value="1"/>
</dbReference>
<dbReference type="Gene3D" id="2.40.100.10">
    <property type="entry name" value="Cyclophilin-like"/>
    <property type="match status" value="1"/>
</dbReference>
<proteinExistence type="inferred from homology"/>
<keyword evidence="6" id="KW-0808">Transferase</keyword>
<dbReference type="PANTHER" id="PTHR45625:SF1">
    <property type="entry name" value="RING-TYPE E3 UBIQUITIN-PROTEIN LIGASE PPIL2"/>
    <property type="match status" value="1"/>
</dbReference>
<evidence type="ECO:0000313" key="13">
    <source>
        <dbReference type="EMBL" id="TKR71684.1"/>
    </source>
</evidence>
<dbReference type="InterPro" id="IPR013083">
    <property type="entry name" value="Znf_RING/FYVE/PHD"/>
</dbReference>
<reference evidence="13 14" key="1">
    <citation type="journal article" date="2015" name="Genome Biol.">
        <title>Comparative genomics of Steinernema reveals deeply conserved gene regulatory networks.</title>
        <authorList>
            <person name="Dillman A.R."/>
            <person name="Macchietto M."/>
            <person name="Porter C.F."/>
            <person name="Rogers A."/>
            <person name="Williams B."/>
            <person name="Antoshechkin I."/>
            <person name="Lee M.M."/>
            <person name="Goodwin Z."/>
            <person name="Lu X."/>
            <person name="Lewis E.E."/>
            <person name="Goodrich-Blair H."/>
            <person name="Stock S.P."/>
            <person name="Adams B.J."/>
            <person name="Sternberg P.W."/>
            <person name="Mortazavi A."/>
        </authorList>
    </citation>
    <scope>NUCLEOTIDE SEQUENCE [LARGE SCALE GENOMIC DNA]</scope>
    <source>
        <strain evidence="13 14">ALL</strain>
    </source>
</reference>
<dbReference type="Gene3D" id="3.30.40.10">
    <property type="entry name" value="Zinc/RING finger domain, C3HC4 (zinc finger)"/>
    <property type="match status" value="1"/>
</dbReference>
<dbReference type="PROSITE" id="PS50072">
    <property type="entry name" value="CSA_PPIASE_2"/>
    <property type="match status" value="1"/>
</dbReference>
<dbReference type="InterPro" id="IPR020892">
    <property type="entry name" value="Cyclophilin-type_PPIase_CS"/>
</dbReference>
<dbReference type="GO" id="GO:0006457">
    <property type="term" value="P:protein folding"/>
    <property type="evidence" value="ECO:0007669"/>
    <property type="project" value="InterPro"/>
</dbReference>
<dbReference type="PROSITE" id="PS51698">
    <property type="entry name" value="U_BOX"/>
    <property type="match status" value="1"/>
</dbReference>
<dbReference type="Pfam" id="PF04641">
    <property type="entry name" value="Rtf2"/>
    <property type="match status" value="1"/>
</dbReference>
<dbReference type="FunFam" id="2.40.100.10:FF:000014">
    <property type="entry name" value="Peptidyl-prolyl cis-trans isomerase cyp65"/>
    <property type="match status" value="1"/>
</dbReference>
<evidence type="ECO:0000259" key="12">
    <source>
        <dbReference type="PROSITE" id="PS51698"/>
    </source>
</evidence>
<dbReference type="GO" id="GO:0071013">
    <property type="term" value="C:catalytic step 2 spliceosome"/>
    <property type="evidence" value="ECO:0007669"/>
    <property type="project" value="TreeGrafter"/>
</dbReference>
<dbReference type="InterPro" id="IPR002130">
    <property type="entry name" value="Cyclophilin-type_PPIase_dom"/>
</dbReference>
<evidence type="ECO:0000256" key="8">
    <source>
        <dbReference type="ARBA" id="ARBA00023110"/>
    </source>
</evidence>
<dbReference type="EMBL" id="AZBU02000006">
    <property type="protein sequence ID" value="TKR71684.1"/>
    <property type="molecule type" value="Genomic_DNA"/>
</dbReference>
<evidence type="ECO:0000259" key="11">
    <source>
        <dbReference type="PROSITE" id="PS50072"/>
    </source>
</evidence>
<dbReference type="OrthoDB" id="30774at2759"/>
<evidence type="ECO:0000256" key="2">
    <source>
        <dbReference type="ARBA" id="ARBA00000971"/>
    </source>
</evidence>
<dbReference type="GO" id="GO:0003755">
    <property type="term" value="F:peptidyl-prolyl cis-trans isomerase activity"/>
    <property type="evidence" value="ECO:0007669"/>
    <property type="project" value="UniProtKB-KW"/>
</dbReference>
<dbReference type="GO" id="GO:0000209">
    <property type="term" value="P:protein polyubiquitination"/>
    <property type="evidence" value="ECO:0007669"/>
    <property type="project" value="TreeGrafter"/>
</dbReference>
<dbReference type="STRING" id="34508.A0A4U5MPX8"/>
<dbReference type="GO" id="GO:0061630">
    <property type="term" value="F:ubiquitin protein ligase activity"/>
    <property type="evidence" value="ECO:0007669"/>
    <property type="project" value="UniProtKB-EC"/>
</dbReference>
<evidence type="ECO:0000256" key="7">
    <source>
        <dbReference type="ARBA" id="ARBA00022786"/>
    </source>
</evidence>
<dbReference type="Proteomes" id="UP000298663">
    <property type="component" value="Unassembled WGS sequence"/>
</dbReference>
<dbReference type="CDD" id="cd16663">
    <property type="entry name" value="RING-Ubox_PPIL2"/>
    <property type="match status" value="1"/>
</dbReference>
<comment type="function">
    <text evidence="3">May catalyze the cis-trans isomerization of proline imidic peptide bonds in oligopeptides thereby assisting the folding of proteins. May also function as a chaperone, playing a role in intracellular transport of proteins. May also have a protein ubiquitin ligase activity acting as an E3 ubiquitin protein ligase or as a ubiquitin-ubiquitin ligase promoting elongation of ubiquitin chains on proteins.</text>
</comment>
<dbReference type="InterPro" id="IPR044666">
    <property type="entry name" value="Cyclophilin_A-like"/>
</dbReference>
<comment type="catalytic activity">
    <reaction evidence="2">
        <text>[protein]-peptidylproline (omega=180) = [protein]-peptidylproline (omega=0)</text>
        <dbReference type="Rhea" id="RHEA:16237"/>
        <dbReference type="Rhea" id="RHEA-COMP:10747"/>
        <dbReference type="Rhea" id="RHEA-COMP:10748"/>
        <dbReference type="ChEBI" id="CHEBI:83833"/>
        <dbReference type="ChEBI" id="CHEBI:83834"/>
        <dbReference type="EC" id="5.2.1.8"/>
    </reaction>
</comment>
<keyword evidence="7" id="KW-0833">Ubl conjugation pathway</keyword>
<keyword evidence="8" id="KW-0697">Rotamase</keyword>
<dbReference type="SUPFAM" id="SSF57850">
    <property type="entry name" value="RING/U-box"/>
    <property type="match status" value="1"/>
</dbReference>
<evidence type="ECO:0000256" key="3">
    <source>
        <dbReference type="ARBA" id="ARBA00003697"/>
    </source>
</evidence>
<evidence type="ECO:0000256" key="6">
    <source>
        <dbReference type="ARBA" id="ARBA00022679"/>
    </source>
</evidence>
<dbReference type="InterPro" id="IPR003613">
    <property type="entry name" value="Ubox_domain"/>
</dbReference>
<feature type="domain" description="U-box" evidence="12">
    <location>
        <begin position="39"/>
        <end position="112"/>
    </location>
</feature>
<organism evidence="13 14">
    <name type="scientific">Steinernema carpocapsae</name>
    <name type="common">Entomopathogenic nematode</name>
    <dbReference type="NCBI Taxonomy" id="34508"/>
    <lineage>
        <taxon>Eukaryota</taxon>
        <taxon>Metazoa</taxon>
        <taxon>Ecdysozoa</taxon>
        <taxon>Nematoda</taxon>
        <taxon>Chromadorea</taxon>
        <taxon>Rhabditida</taxon>
        <taxon>Tylenchina</taxon>
        <taxon>Panagrolaimomorpha</taxon>
        <taxon>Strongyloidoidea</taxon>
        <taxon>Steinernematidae</taxon>
        <taxon>Steinernema</taxon>
    </lineage>
</organism>
<evidence type="ECO:0000256" key="1">
    <source>
        <dbReference type="ARBA" id="ARBA00000900"/>
    </source>
</evidence>
<name>A0A4U5MPX8_STECR</name>
<dbReference type="PRINTS" id="PR00153">
    <property type="entry name" value="CSAPPISMRASE"/>
</dbReference>
<dbReference type="Pfam" id="PF00160">
    <property type="entry name" value="Pro_isomerase"/>
    <property type="match status" value="1"/>
</dbReference>
<gene>
    <name evidence="13" type="ORF">L596_019241</name>
</gene>
<comment type="similarity">
    <text evidence="5">Belongs to the cyclophilin-type PPIase family. PPIL2 subfamily.</text>
</comment>
<dbReference type="AlphaFoldDB" id="A0A4U5MPX8"/>
<comment type="catalytic activity">
    <reaction evidence="1">
        <text>S-ubiquitinyl-[E2 ubiquitin-conjugating enzyme]-L-cysteine + [acceptor protein]-L-lysine = [E2 ubiquitin-conjugating enzyme]-L-cysteine + N(6)-ubiquitinyl-[acceptor protein]-L-lysine.</text>
        <dbReference type="EC" id="2.3.2.27"/>
    </reaction>
</comment>
<dbReference type="InterPro" id="IPR029000">
    <property type="entry name" value="Cyclophilin-like_dom_sf"/>
</dbReference>
<protein>
    <submittedName>
        <fullName evidence="13">Uncharacterized protein</fullName>
    </submittedName>
</protein>
<comment type="subcellular location">
    <subcellularLocation>
        <location evidence="4">Nucleus</location>
    </subcellularLocation>
</comment>
<evidence type="ECO:0000256" key="10">
    <source>
        <dbReference type="ARBA" id="ARBA00023242"/>
    </source>
</evidence>
<evidence type="ECO:0000313" key="14">
    <source>
        <dbReference type="Proteomes" id="UP000298663"/>
    </source>
</evidence>
<keyword evidence="14" id="KW-1185">Reference proteome</keyword>
<reference evidence="13 14" key="2">
    <citation type="journal article" date="2019" name="G3 (Bethesda)">
        <title>Hybrid Assembly of the Genome of the Entomopathogenic Nematode Steinernema carpocapsae Identifies the X-Chromosome.</title>
        <authorList>
            <person name="Serra L."/>
            <person name="Macchietto M."/>
            <person name="Macias-Munoz A."/>
            <person name="McGill C.J."/>
            <person name="Rodriguez I.M."/>
            <person name="Rodriguez B."/>
            <person name="Murad R."/>
            <person name="Mortazavi A."/>
        </authorList>
    </citation>
    <scope>NUCLEOTIDE SEQUENCE [LARGE SCALE GENOMIC DNA]</scope>
    <source>
        <strain evidence="13 14">ALL</strain>
    </source>
</reference>